<dbReference type="InterPro" id="IPR014014">
    <property type="entry name" value="RNA_helicase_DEAD_Q_motif"/>
</dbReference>
<keyword evidence="12" id="KW-1185">Reference proteome</keyword>
<evidence type="ECO:0000256" key="1">
    <source>
        <dbReference type="ARBA" id="ARBA00022741"/>
    </source>
</evidence>
<evidence type="ECO:0000256" key="4">
    <source>
        <dbReference type="ARBA" id="ARBA00022840"/>
    </source>
</evidence>
<dbReference type="InterPro" id="IPR001650">
    <property type="entry name" value="Helicase_C-like"/>
</dbReference>
<dbReference type="GO" id="GO:0016787">
    <property type="term" value="F:hydrolase activity"/>
    <property type="evidence" value="ECO:0007669"/>
    <property type="project" value="UniProtKB-KW"/>
</dbReference>
<dbReference type="AlphaFoldDB" id="A0A0G4J6R5"/>
<dbReference type="GO" id="GO:0005524">
    <property type="term" value="F:ATP binding"/>
    <property type="evidence" value="ECO:0007669"/>
    <property type="project" value="UniProtKB-UniRule"/>
</dbReference>
<keyword evidence="3 7" id="KW-0347">Helicase</keyword>
<feature type="domain" description="Helicase C-terminal" evidence="9">
    <location>
        <begin position="295"/>
        <end position="442"/>
    </location>
</feature>
<dbReference type="STRING" id="37360.A0A0G4J6R5"/>
<dbReference type="EMBL" id="CDSF01000144">
    <property type="protein sequence ID" value="CEP03250.1"/>
    <property type="molecule type" value="Genomic_DNA"/>
</dbReference>
<comment type="similarity">
    <text evidence="7">Belongs to the DEAD box helicase family.</text>
</comment>
<reference evidence="11 12" key="1">
    <citation type="submission" date="2015-02" db="EMBL/GenBank/DDBJ databases">
        <authorList>
            <person name="Chooi Y.-H."/>
        </authorList>
    </citation>
    <scope>NUCLEOTIDE SEQUENCE [LARGE SCALE GENOMIC DNA]</scope>
    <source>
        <strain evidence="11">E3</strain>
    </source>
</reference>
<dbReference type="GO" id="GO:0003723">
    <property type="term" value="F:RNA binding"/>
    <property type="evidence" value="ECO:0007669"/>
    <property type="project" value="UniProtKB-UniRule"/>
</dbReference>
<comment type="catalytic activity">
    <reaction evidence="7">
        <text>ATP + H2O = ADP + phosphate + H(+)</text>
        <dbReference type="Rhea" id="RHEA:13065"/>
        <dbReference type="ChEBI" id="CHEBI:15377"/>
        <dbReference type="ChEBI" id="CHEBI:15378"/>
        <dbReference type="ChEBI" id="CHEBI:30616"/>
        <dbReference type="ChEBI" id="CHEBI:43474"/>
        <dbReference type="ChEBI" id="CHEBI:456216"/>
        <dbReference type="EC" id="3.6.4.13"/>
    </reaction>
</comment>
<sequence length="524" mass="57970">MLSVRGVLRWAHRAGCRRVAACRSTHTDVVAEAMPAPERRAPARTMVEVPFDTLGLSHETSRAIEAMKWTFMTPFQARTLPVLLAGHDLLCRAQPGAGRTSTFLIPAIETVINLGTANARNVTALIIAPSRDIAMKVAKLAEQLSKYHKINIVNLLGGNDITPEARRLASPVPIDLLIATPSRMKAHLMQTLGFASRLKDLRYLAVADGDRILRESLEKDVVKILGYLPDKKYRQSVLFTDFLPVPLHNIAQLVLRPVHHYIDTVGTDIAKEAVKVEQQVITVPFENHIAALEAAIKEHMEAYPDNFKILVFFVTSRNASYYAKLFVKAGYPVLELHSRMGQQKKIAMSNNFKDAQNVMLFTSDTVVDKTKYPRVTLVIQVGITSKDGYLHRLGQSSAAGVPAKSMLLLAPFEMGLVRELKGVPIEDLSHLSPIVKAEPSSNLFSSLSSVVSDEILYDAAERAYIGFLAHYCANLKRCGWTKGDLVHYANKYAVLLGLKEIPIIQKPMLAHIGLRGVKGLRFAT</sequence>
<dbReference type="PANTHER" id="PTHR24031">
    <property type="entry name" value="RNA HELICASE"/>
    <property type="match status" value="1"/>
</dbReference>
<keyword evidence="2 7" id="KW-0378">Hydrolase</keyword>
<evidence type="ECO:0000256" key="5">
    <source>
        <dbReference type="ARBA" id="ARBA00022884"/>
    </source>
</evidence>
<dbReference type="SMART" id="SM00487">
    <property type="entry name" value="DEXDc"/>
    <property type="match status" value="1"/>
</dbReference>
<dbReference type="OrthoDB" id="193716at2759"/>
<dbReference type="OMA" id="LAHYCAN"/>
<evidence type="ECO:0000313" key="11">
    <source>
        <dbReference type="EMBL" id="CEP03250.1"/>
    </source>
</evidence>
<feature type="short sequence motif" description="Q motif" evidence="6">
    <location>
        <begin position="49"/>
        <end position="77"/>
    </location>
</feature>
<name>A0A0G4J6R5_PLABS</name>
<dbReference type="InterPro" id="IPR027417">
    <property type="entry name" value="P-loop_NTPase"/>
</dbReference>
<dbReference type="PROSITE" id="PS51194">
    <property type="entry name" value="HELICASE_CTER"/>
    <property type="match status" value="1"/>
</dbReference>
<feature type="domain" description="Helicase ATP-binding" evidence="8">
    <location>
        <begin position="80"/>
        <end position="261"/>
    </location>
</feature>
<evidence type="ECO:0000256" key="7">
    <source>
        <dbReference type="RuleBase" id="RU365068"/>
    </source>
</evidence>
<dbReference type="Pfam" id="PF00271">
    <property type="entry name" value="Helicase_C"/>
    <property type="match status" value="1"/>
</dbReference>
<dbReference type="Gene3D" id="3.40.50.300">
    <property type="entry name" value="P-loop containing nucleotide triphosphate hydrolases"/>
    <property type="match status" value="2"/>
</dbReference>
<dbReference type="EC" id="3.6.4.13" evidence="7"/>
<dbReference type="Pfam" id="PF00270">
    <property type="entry name" value="DEAD"/>
    <property type="match status" value="1"/>
</dbReference>
<evidence type="ECO:0000256" key="6">
    <source>
        <dbReference type="PROSITE-ProRule" id="PRU00552"/>
    </source>
</evidence>
<dbReference type="InterPro" id="IPR011545">
    <property type="entry name" value="DEAD/DEAH_box_helicase_dom"/>
</dbReference>
<evidence type="ECO:0000256" key="3">
    <source>
        <dbReference type="ARBA" id="ARBA00022806"/>
    </source>
</evidence>
<comment type="domain">
    <text evidence="7">The Q motif is unique to and characteristic of the DEAD box family of RNA helicases and controls ATP binding and hydrolysis.</text>
</comment>
<keyword evidence="1 7" id="KW-0547">Nucleotide-binding</keyword>
<organism evidence="11 12">
    <name type="scientific">Plasmodiophora brassicae</name>
    <name type="common">Clubroot disease agent</name>
    <dbReference type="NCBI Taxonomy" id="37360"/>
    <lineage>
        <taxon>Eukaryota</taxon>
        <taxon>Sar</taxon>
        <taxon>Rhizaria</taxon>
        <taxon>Endomyxa</taxon>
        <taxon>Phytomyxea</taxon>
        <taxon>Plasmodiophorida</taxon>
        <taxon>Plasmodiophoridae</taxon>
        <taxon>Plasmodiophora</taxon>
    </lineage>
</organism>
<accession>A0A0G4J6R5</accession>
<evidence type="ECO:0000259" key="9">
    <source>
        <dbReference type="PROSITE" id="PS51194"/>
    </source>
</evidence>
<evidence type="ECO:0000259" key="10">
    <source>
        <dbReference type="PROSITE" id="PS51195"/>
    </source>
</evidence>
<dbReference type="GO" id="GO:0003724">
    <property type="term" value="F:RNA helicase activity"/>
    <property type="evidence" value="ECO:0007669"/>
    <property type="project" value="UniProtKB-EC"/>
</dbReference>
<evidence type="ECO:0000256" key="2">
    <source>
        <dbReference type="ARBA" id="ARBA00022801"/>
    </source>
</evidence>
<evidence type="ECO:0000313" key="12">
    <source>
        <dbReference type="Proteomes" id="UP000039324"/>
    </source>
</evidence>
<feature type="domain" description="DEAD-box RNA helicase Q" evidence="10">
    <location>
        <begin position="49"/>
        <end position="77"/>
    </location>
</feature>
<evidence type="ECO:0000259" key="8">
    <source>
        <dbReference type="PROSITE" id="PS51192"/>
    </source>
</evidence>
<dbReference type="PROSITE" id="PS51192">
    <property type="entry name" value="HELICASE_ATP_BIND_1"/>
    <property type="match status" value="1"/>
</dbReference>
<gene>
    <name evidence="11" type="ORF">PBRA_003010</name>
</gene>
<dbReference type="SUPFAM" id="SSF52540">
    <property type="entry name" value="P-loop containing nucleoside triphosphate hydrolases"/>
    <property type="match status" value="2"/>
</dbReference>
<dbReference type="InterPro" id="IPR014001">
    <property type="entry name" value="Helicase_ATP-bd"/>
</dbReference>
<keyword evidence="5 7" id="KW-0694">RNA-binding</keyword>
<dbReference type="PROSITE" id="PS51195">
    <property type="entry name" value="Q_MOTIF"/>
    <property type="match status" value="1"/>
</dbReference>
<dbReference type="Proteomes" id="UP000039324">
    <property type="component" value="Unassembled WGS sequence"/>
</dbReference>
<proteinExistence type="inferred from homology"/>
<keyword evidence="4 7" id="KW-0067">ATP-binding</keyword>
<protein>
    <recommendedName>
        <fullName evidence="7">ATP-dependent RNA helicase</fullName>
        <ecNumber evidence="7">3.6.4.13</ecNumber>
    </recommendedName>
</protein>
<comment type="function">
    <text evidence="7">RNA helicase.</text>
</comment>